<dbReference type="RefSeq" id="WP_286336155.1">
    <property type="nucleotide sequence ID" value="NZ_AP027370.1"/>
</dbReference>
<dbReference type="EMBL" id="AP027370">
    <property type="protein sequence ID" value="BDY13187.1"/>
    <property type="molecule type" value="Genomic_DNA"/>
</dbReference>
<dbReference type="Proteomes" id="UP001321445">
    <property type="component" value="Chromosome"/>
</dbReference>
<proteinExistence type="predicted"/>
<evidence type="ECO:0000313" key="2">
    <source>
        <dbReference type="EMBL" id="BDY13187.1"/>
    </source>
</evidence>
<evidence type="ECO:0000256" key="1">
    <source>
        <dbReference type="SAM" id="Phobius"/>
    </source>
</evidence>
<keyword evidence="1" id="KW-0472">Membrane</keyword>
<keyword evidence="3" id="KW-1185">Reference proteome</keyword>
<keyword evidence="1" id="KW-0812">Transmembrane</keyword>
<keyword evidence="1" id="KW-1133">Transmembrane helix</keyword>
<gene>
    <name evidence="2" type="ORF">HCR_14990</name>
</gene>
<protein>
    <submittedName>
        <fullName evidence="2">Uncharacterized protein</fullName>
    </submittedName>
</protein>
<feature type="transmembrane region" description="Helical" evidence="1">
    <location>
        <begin position="13"/>
        <end position="35"/>
    </location>
</feature>
<organism evidence="2 3">
    <name type="scientific">Hydrogenimonas cancrithermarum</name>
    <dbReference type="NCBI Taxonomy" id="2993563"/>
    <lineage>
        <taxon>Bacteria</taxon>
        <taxon>Pseudomonadati</taxon>
        <taxon>Campylobacterota</taxon>
        <taxon>Epsilonproteobacteria</taxon>
        <taxon>Campylobacterales</taxon>
        <taxon>Hydrogenimonadaceae</taxon>
        <taxon>Hydrogenimonas</taxon>
    </lineage>
</organism>
<accession>A0ABM8FNM3</accession>
<sequence length="86" mass="9757">MKRTFAKLSANRWLLWGSFGAGFLLPYAFLIFLCLATASAWRAFTTEYEDVGVYWRKASKKSLEEIRASCSEAVTRQTPLSVRLAT</sequence>
<reference evidence="2 3" key="1">
    <citation type="submission" date="2023-03" db="EMBL/GenBank/DDBJ databases">
        <title>Description of Hydrogenimonas sp. ISO32.</title>
        <authorList>
            <person name="Mino S."/>
            <person name="Fukazawa S."/>
            <person name="Sawabe T."/>
        </authorList>
    </citation>
    <scope>NUCLEOTIDE SEQUENCE [LARGE SCALE GENOMIC DNA]</scope>
    <source>
        <strain evidence="2 3">ISO32</strain>
    </source>
</reference>
<evidence type="ECO:0000313" key="3">
    <source>
        <dbReference type="Proteomes" id="UP001321445"/>
    </source>
</evidence>
<name>A0ABM8FNM3_9BACT</name>